<proteinExistence type="inferred from homology"/>
<dbReference type="PANTHER" id="PTHR46390:SF1">
    <property type="entry name" value="MANNOSE-1-PHOSPHATE GUANYLYLTRANSFERASE"/>
    <property type="match status" value="1"/>
</dbReference>
<organism evidence="10 11">
    <name type="scientific">Ruminococcus champanellensis (strain DSM 18848 / JCM 17042 / KCTC 15320 / 18P13)</name>
    <dbReference type="NCBI Taxonomy" id="213810"/>
    <lineage>
        <taxon>Bacteria</taxon>
        <taxon>Bacillati</taxon>
        <taxon>Bacillota</taxon>
        <taxon>Clostridia</taxon>
        <taxon>Eubacteriales</taxon>
        <taxon>Oscillospiraceae</taxon>
        <taxon>Ruminococcus</taxon>
    </lineage>
</organism>
<keyword evidence="11" id="KW-1185">Reference proteome</keyword>
<evidence type="ECO:0000259" key="9">
    <source>
        <dbReference type="Pfam" id="PF22640"/>
    </source>
</evidence>
<dbReference type="InterPro" id="IPR049577">
    <property type="entry name" value="GMPP_N"/>
</dbReference>
<reference evidence="10" key="2">
    <citation type="submission" date="2010-03" db="EMBL/GenBank/DDBJ databases">
        <authorList>
            <person name="Pajon A."/>
        </authorList>
    </citation>
    <scope>NUCLEOTIDE SEQUENCE</scope>
    <source>
        <strain evidence="10">Type strain: 18P13</strain>
    </source>
</reference>
<accession>D4LAB0</accession>
<dbReference type="Pfam" id="PF22640">
    <property type="entry name" value="ManC_GMP_beta-helix"/>
    <property type="match status" value="1"/>
</dbReference>
<evidence type="ECO:0000256" key="5">
    <source>
        <dbReference type="ARBA" id="ARBA00022741"/>
    </source>
</evidence>
<dbReference type="CDD" id="cd02509">
    <property type="entry name" value="GDP-M1P_Guanylyltransferase"/>
    <property type="match status" value="1"/>
</dbReference>
<keyword evidence="3 10" id="KW-0808">Transferase</keyword>
<dbReference type="STRING" id="213810.RUM_03160"/>
<keyword evidence="6" id="KW-0342">GTP-binding</keyword>
<dbReference type="GO" id="GO:0005525">
    <property type="term" value="F:GTP binding"/>
    <property type="evidence" value="ECO:0007669"/>
    <property type="project" value="UniProtKB-KW"/>
</dbReference>
<comment type="catalytic activity">
    <reaction evidence="7">
        <text>alpha-D-mannose 1-phosphate + GTP + H(+) = GDP-alpha-D-mannose + diphosphate</text>
        <dbReference type="Rhea" id="RHEA:15229"/>
        <dbReference type="ChEBI" id="CHEBI:15378"/>
        <dbReference type="ChEBI" id="CHEBI:33019"/>
        <dbReference type="ChEBI" id="CHEBI:37565"/>
        <dbReference type="ChEBI" id="CHEBI:57527"/>
        <dbReference type="ChEBI" id="CHEBI:58409"/>
        <dbReference type="EC" id="2.7.7.13"/>
    </reaction>
</comment>
<keyword evidence="4 10" id="KW-0548">Nucleotidyltransferase</keyword>
<evidence type="ECO:0000256" key="2">
    <source>
        <dbReference type="ARBA" id="ARBA00012387"/>
    </source>
</evidence>
<feature type="domain" description="Nucleotidyl transferase" evidence="8">
    <location>
        <begin position="5"/>
        <end position="286"/>
    </location>
</feature>
<dbReference type="EMBL" id="FP929052">
    <property type="protein sequence ID" value="CBL16555.1"/>
    <property type="molecule type" value="Genomic_DNA"/>
</dbReference>
<protein>
    <recommendedName>
        <fullName evidence="2">mannose-1-phosphate guanylyltransferase</fullName>
        <ecNumber evidence="2">2.7.7.13</ecNumber>
    </recommendedName>
</protein>
<dbReference type="AlphaFoldDB" id="D4LAB0"/>
<evidence type="ECO:0000256" key="3">
    <source>
        <dbReference type="ARBA" id="ARBA00022679"/>
    </source>
</evidence>
<evidence type="ECO:0000256" key="1">
    <source>
        <dbReference type="ARBA" id="ARBA00006115"/>
    </source>
</evidence>
<dbReference type="InterPro" id="IPR029044">
    <property type="entry name" value="Nucleotide-diphossugar_trans"/>
</dbReference>
<evidence type="ECO:0000256" key="7">
    <source>
        <dbReference type="ARBA" id="ARBA00047343"/>
    </source>
</evidence>
<dbReference type="InterPro" id="IPR051161">
    <property type="entry name" value="Mannose-6P_isomerase_type2"/>
</dbReference>
<dbReference type="GeneID" id="83155152"/>
<evidence type="ECO:0000256" key="6">
    <source>
        <dbReference type="ARBA" id="ARBA00023134"/>
    </source>
</evidence>
<dbReference type="GO" id="GO:0004475">
    <property type="term" value="F:mannose-1-phosphate guanylyltransferase (GTP) activity"/>
    <property type="evidence" value="ECO:0007669"/>
    <property type="project" value="UniProtKB-EC"/>
</dbReference>
<evidence type="ECO:0000313" key="11">
    <source>
        <dbReference type="Proteomes" id="UP000007054"/>
    </source>
</evidence>
<dbReference type="FunFam" id="3.90.550.10:FF:000046">
    <property type="entry name" value="Mannose-1-phosphate guanylyltransferase (GDP)"/>
    <property type="match status" value="1"/>
</dbReference>
<name>D4LAB0_RUMC1</name>
<dbReference type="SUPFAM" id="SSF53448">
    <property type="entry name" value="Nucleotide-diphospho-sugar transferases"/>
    <property type="match status" value="1"/>
</dbReference>
<evidence type="ECO:0000256" key="4">
    <source>
        <dbReference type="ARBA" id="ARBA00022695"/>
    </source>
</evidence>
<dbReference type="EC" id="2.7.7.13" evidence="2"/>
<dbReference type="InterPro" id="IPR005835">
    <property type="entry name" value="NTP_transferase_dom"/>
</dbReference>
<dbReference type="PANTHER" id="PTHR46390">
    <property type="entry name" value="MANNOSE-1-PHOSPHATE GUANYLYLTRANSFERASE"/>
    <property type="match status" value="1"/>
</dbReference>
<dbReference type="Gene3D" id="3.90.550.10">
    <property type="entry name" value="Spore Coat Polysaccharide Biosynthesis Protein SpsA, Chain A"/>
    <property type="match status" value="1"/>
</dbReference>
<dbReference type="HOGENOM" id="CLU_035527_0_1_9"/>
<sequence length="358" mass="40170">MKTTAVIMAGGRGERFWPKSRTNLPKQFLSLTSDGETMIQKTIKRLAPLVETEDIFVVTNAAYKQLVHEQLPQLPQENILAEPMARNTAPCIALAAAVIRKKYEDAVMLVLPSDHLIQYEEMYTDTLKQAIRVAEQGDNLVTIGITPTYPETGYGYIKFQRGGEDLPGGVYQVDCFVEKPDLDTAKSYLASRKYLWNSGMFVWKISTITENFRKLMPELYTGMDAMTEAYGTPSFDQVLHDQFAAFPSESIDFGVMEKAEHIYTLSASFGWDDVGNWLALERINQTNEYGNYVTGDVITINTSRSTICGSKRLIAAVGIEDLIVVDTDDAVLICAKDSTQDVKKVIENLRICNRRELI</sequence>
<dbReference type="Proteomes" id="UP000007054">
    <property type="component" value="Chromosome"/>
</dbReference>
<dbReference type="SUPFAM" id="SSF159283">
    <property type="entry name" value="Guanosine diphospho-D-mannose pyrophosphorylase/mannose-6-phosphate isomerase linker domain"/>
    <property type="match status" value="1"/>
</dbReference>
<dbReference type="BioCyc" id="RCHA213810:RUM_RS01525-MONOMER"/>
<dbReference type="PATRIC" id="fig|213810.4.peg.222"/>
<comment type="similarity">
    <text evidence="1">Belongs to the mannose-6-phosphate isomerase type 2 family.</text>
</comment>
<evidence type="ECO:0000259" key="8">
    <source>
        <dbReference type="Pfam" id="PF00483"/>
    </source>
</evidence>
<evidence type="ECO:0000313" key="10">
    <source>
        <dbReference type="EMBL" id="CBL16555.1"/>
    </source>
</evidence>
<dbReference type="RefSeq" id="WP_015557462.1">
    <property type="nucleotide sequence ID" value="NC_021039.1"/>
</dbReference>
<gene>
    <name evidence="10" type="ordered locus">RUM_03160</name>
</gene>
<dbReference type="KEGG" id="rch:RUM_03160"/>
<reference evidence="10" key="1">
    <citation type="submission" date="2010-03" db="EMBL/GenBank/DDBJ databases">
        <title>The genome sequence of Ruminococcus sp. 18P13.</title>
        <authorList>
            <consortium name="metaHIT consortium -- http://www.metahit.eu/"/>
            <person name="Pajon A."/>
            <person name="Turner K."/>
            <person name="Parkhill J."/>
            <person name="Bernalier A."/>
        </authorList>
    </citation>
    <scope>NUCLEOTIDE SEQUENCE [LARGE SCALE GENOMIC DNA]</scope>
    <source>
        <strain evidence="10">Type strain: 18P13</strain>
    </source>
</reference>
<dbReference type="GO" id="GO:0009298">
    <property type="term" value="P:GDP-mannose biosynthetic process"/>
    <property type="evidence" value="ECO:0007669"/>
    <property type="project" value="TreeGrafter"/>
</dbReference>
<keyword evidence="5" id="KW-0547">Nucleotide-binding</keyword>
<dbReference type="Pfam" id="PF00483">
    <property type="entry name" value="NTP_transferase"/>
    <property type="match status" value="1"/>
</dbReference>
<dbReference type="InterPro" id="IPR054566">
    <property type="entry name" value="ManC/GMP-like_b-helix"/>
</dbReference>
<dbReference type="OrthoDB" id="9806359at2"/>
<feature type="domain" description="MannoseP isomerase/GMP-like beta-helix" evidence="9">
    <location>
        <begin position="295"/>
        <end position="349"/>
    </location>
</feature>